<keyword evidence="3" id="KW-0949">S-adenosyl-L-methionine</keyword>
<reference evidence="6 7" key="1">
    <citation type="submission" date="2018-07" db="EMBL/GenBank/DDBJ databases">
        <title>Genome sequence of Rhodococcus rhodnii ATCC 35071 from Rhodnius prolixus.</title>
        <authorList>
            <person name="Patel V."/>
            <person name="Vogel K.J."/>
        </authorList>
    </citation>
    <scope>NUCLEOTIDE SEQUENCE [LARGE SCALE GENOMIC DNA]</scope>
    <source>
        <strain evidence="6 7">ATCC 35071</strain>
    </source>
</reference>
<feature type="region of interest" description="Disordered" evidence="4">
    <location>
        <begin position="196"/>
        <end position="218"/>
    </location>
</feature>
<dbReference type="EMBL" id="QRCM01000001">
    <property type="protein sequence ID" value="TXG91176.1"/>
    <property type="molecule type" value="Genomic_DNA"/>
</dbReference>
<dbReference type="Proteomes" id="UP000471120">
    <property type="component" value="Unassembled WGS sequence"/>
</dbReference>
<evidence type="ECO:0000256" key="4">
    <source>
        <dbReference type="SAM" id="MobiDB-lite"/>
    </source>
</evidence>
<evidence type="ECO:0000313" key="7">
    <source>
        <dbReference type="Proteomes" id="UP000471120"/>
    </source>
</evidence>
<comment type="caution">
    <text evidence="6">The sequence shown here is derived from an EMBL/GenBank/DDBJ whole genome shotgun (WGS) entry which is preliminary data.</text>
</comment>
<evidence type="ECO:0000256" key="2">
    <source>
        <dbReference type="ARBA" id="ARBA00022679"/>
    </source>
</evidence>
<dbReference type="GO" id="GO:0032259">
    <property type="term" value="P:methylation"/>
    <property type="evidence" value="ECO:0007669"/>
    <property type="project" value="UniProtKB-KW"/>
</dbReference>
<sequence length="218" mass="24386">MSRLPDEYFDAMYRDARDPWSFEERWYEQRKRALTLAALPYPRFATAFEPGCSIGVLTADLLTRCDRVVATDIAQAALDSAAQRLGPAVTDGRVDLLPRSLDEPWPDETFDLIVLSEVGYYLDAAALEHAAAQAAEHLAPGGVVLAVHWRHSVEDYPLTGDAVHEILANRPDWVCTGRYRDRDVIVETFERPPALSVAERGGLTERPGRPSPDRVRRS</sequence>
<dbReference type="Pfam" id="PF08242">
    <property type="entry name" value="Methyltransf_12"/>
    <property type="match status" value="1"/>
</dbReference>
<dbReference type="RefSeq" id="WP_010836245.1">
    <property type="nucleotide sequence ID" value="NZ_QRCM01000001.1"/>
</dbReference>
<dbReference type="PANTHER" id="PTHR43464">
    <property type="entry name" value="METHYLTRANSFERASE"/>
    <property type="match status" value="1"/>
</dbReference>
<organism evidence="6 7">
    <name type="scientific">Rhodococcus rhodnii</name>
    <dbReference type="NCBI Taxonomy" id="38312"/>
    <lineage>
        <taxon>Bacteria</taxon>
        <taxon>Bacillati</taxon>
        <taxon>Actinomycetota</taxon>
        <taxon>Actinomycetes</taxon>
        <taxon>Mycobacteriales</taxon>
        <taxon>Nocardiaceae</taxon>
        <taxon>Rhodococcus</taxon>
    </lineage>
</organism>
<accession>A0A6P2CJ10</accession>
<dbReference type="SUPFAM" id="SSF53335">
    <property type="entry name" value="S-adenosyl-L-methionine-dependent methyltransferases"/>
    <property type="match status" value="1"/>
</dbReference>
<keyword evidence="2 6" id="KW-0808">Transferase</keyword>
<keyword evidence="1 6" id="KW-0489">Methyltransferase</keyword>
<name>A0A6P2CJ10_9NOCA</name>
<dbReference type="GO" id="GO:0008168">
    <property type="term" value="F:methyltransferase activity"/>
    <property type="evidence" value="ECO:0007669"/>
    <property type="project" value="UniProtKB-KW"/>
</dbReference>
<evidence type="ECO:0000256" key="3">
    <source>
        <dbReference type="ARBA" id="ARBA00022691"/>
    </source>
</evidence>
<gene>
    <name evidence="6" type="ORF">DW322_14305</name>
</gene>
<dbReference type="CDD" id="cd02440">
    <property type="entry name" value="AdoMet_MTases"/>
    <property type="match status" value="1"/>
</dbReference>
<protein>
    <submittedName>
        <fullName evidence="6">Methyltransferase domain-containing protein</fullName>
    </submittedName>
</protein>
<dbReference type="AlphaFoldDB" id="A0A6P2CJ10"/>
<dbReference type="InterPro" id="IPR013217">
    <property type="entry name" value="Methyltransf_12"/>
</dbReference>
<feature type="domain" description="Methyltransferase type 12" evidence="5">
    <location>
        <begin position="50"/>
        <end position="144"/>
    </location>
</feature>
<feature type="compositionally biased region" description="Basic and acidic residues" evidence="4">
    <location>
        <begin position="202"/>
        <end position="218"/>
    </location>
</feature>
<dbReference type="InterPro" id="IPR029063">
    <property type="entry name" value="SAM-dependent_MTases_sf"/>
</dbReference>
<evidence type="ECO:0000259" key="5">
    <source>
        <dbReference type="Pfam" id="PF08242"/>
    </source>
</evidence>
<dbReference type="PANTHER" id="PTHR43464:SF19">
    <property type="entry name" value="UBIQUINONE BIOSYNTHESIS O-METHYLTRANSFERASE, MITOCHONDRIAL"/>
    <property type="match status" value="1"/>
</dbReference>
<proteinExistence type="predicted"/>
<evidence type="ECO:0000256" key="1">
    <source>
        <dbReference type="ARBA" id="ARBA00022603"/>
    </source>
</evidence>
<evidence type="ECO:0000313" key="6">
    <source>
        <dbReference type="EMBL" id="TXG91176.1"/>
    </source>
</evidence>
<dbReference type="Gene3D" id="3.40.50.150">
    <property type="entry name" value="Vaccinia Virus protein VP39"/>
    <property type="match status" value="1"/>
</dbReference>